<accession>A0ACA9P8F5</accession>
<reference evidence="1" key="1">
    <citation type="submission" date="2021-06" db="EMBL/GenBank/DDBJ databases">
        <authorList>
            <person name="Kallberg Y."/>
            <person name="Tangrot J."/>
            <person name="Rosling A."/>
        </authorList>
    </citation>
    <scope>NUCLEOTIDE SEQUENCE</scope>
    <source>
        <strain evidence="1">28 12/20/2015</strain>
    </source>
</reference>
<dbReference type="Proteomes" id="UP000789366">
    <property type="component" value="Unassembled WGS sequence"/>
</dbReference>
<feature type="non-terminal residue" evidence="1">
    <location>
        <position position="1"/>
    </location>
</feature>
<feature type="non-terminal residue" evidence="1">
    <location>
        <position position="92"/>
    </location>
</feature>
<evidence type="ECO:0000313" key="2">
    <source>
        <dbReference type="Proteomes" id="UP000789366"/>
    </source>
</evidence>
<gene>
    <name evidence="1" type="ORF">SPELUC_LOCUS11100</name>
</gene>
<keyword evidence="2" id="KW-1185">Reference proteome</keyword>
<organism evidence="1 2">
    <name type="scientific">Cetraspora pellucida</name>
    <dbReference type="NCBI Taxonomy" id="1433469"/>
    <lineage>
        <taxon>Eukaryota</taxon>
        <taxon>Fungi</taxon>
        <taxon>Fungi incertae sedis</taxon>
        <taxon>Mucoromycota</taxon>
        <taxon>Glomeromycotina</taxon>
        <taxon>Glomeromycetes</taxon>
        <taxon>Diversisporales</taxon>
        <taxon>Gigasporaceae</taxon>
        <taxon>Cetraspora</taxon>
    </lineage>
</organism>
<proteinExistence type="predicted"/>
<comment type="caution">
    <text evidence="1">The sequence shown here is derived from an EMBL/GenBank/DDBJ whole genome shotgun (WGS) entry which is preliminary data.</text>
</comment>
<evidence type="ECO:0000313" key="1">
    <source>
        <dbReference type="EMBL" id="CAG8697478.1"/>
    </source>
</evidence>
<dbReference type="EMBL" id="CAJVPW010022428">
    <property type="protein sequence ID" value="CAG8697478.1"/>
    <property type="molecule type" value="Genomic_DNA"/>
</dbReference>
<protein>
    <submittedName>
        <fullName evidence="1">3707_t:CDS:1</fullName>
    </submittedName>
</protein>
<name>A0ACA9P8F5_9GLOM</name>
<sequence>LLHQETINEESQTALDKENSKNIIQYFESISYSCGLPILLEDHSLFDQLHIHLTEDGIIDPSDGLKLQFKTIYPLCASCHANGHEWSTHAPV</sequence>